<dbReference type="AlphaFoldDB" id="A0A0B7GYG0"/>
<name>A0A0B7GYG0_TREPH</name>
<gene>
    <name evidence="1" type="ORF">TPHV1_40170</name>
</gene>
<keyword evidence="2" id="KW-1185">Reference proteome</keyword>
<sequence>MNKGSHPLNPLLSAFKTRGFGFDTEGKTRTDTNIKTGFGIPTVSLLTRAQFQMMFKSINTKL</sequence>
<reference evidence="2" key="1">
    <citation type="submission" date="2015-01" db="EMBL/GenBank/DDBJ databases">
        <authorList>
            <person name="Manzoor Shahid"/>
            <person name="Zubair Saima"/>
        </authorList>
    </citation>
    <scope>NUCLEOTIDE SEQUENCE [LARGE SCALE GENOMIC DNA]</scope>
    <source>
        <strain evidence="2">V1</strain>
    </source>
</reference>
<protein>
    <submittedName>
        <fullName evidence="1">Uncharacterized protein</fullName>
    </submittedName>
</protein>
<dbReference type="EMBL" id="CDNC01000034">
    <property type="protein sequence ID" value="CEM62667.1"/>
    <property type="molecule type" value="Genomic_DNA"/>
</dbReference>
<evidence type="ECO:0000313" key="2">
    <source>
        <dbReference type="Proteomes" id="UP000042527"/>
    </source>
</evidence>
<proteinExistence type="predicted"/>
<evidence type="ECO:0000313" key="1">
    <source>
        <dbReference type="EMBL" id="CEM62667.1"/>
    </source>
</evidence>
<accession>A0A0B7GYG0</accession>
<organism evidence="1 2">
    <name type="scientific">Treponema phagedenis</name>
    <dbReference type="NCBI Taxonomy" id="162"/>
    <lineage>
        <taxon>Bacteria</taxon>
        <taxon>Pseudomonadati</taxon>
        <taxon>Spirochaetota</taxon>
        <taxon>Spirochaetia</taxon>
        <taxon>Spirochaetales</taxon>
        <taxon>Treponemataceae</taxon>
        <taxon>Treponema</taxon>
    </lineage>
</organism>
<dbReference type="Proteomes" id="UP000042527">
    <property type="component" value="Unassembled WGS sequence"/>
</dbReference>